<dbReference type="Pfam" id="PF20990">
    <property type="entry name" value="DUF2207_C"/>
    <property type="match status" value="1"/>
</dbReference>
<comment type="caution">
    <text evidence="5">The sequence shown here is derived from an EMBL/GenBank/DDBJ whole genome shotgun (WGS) entry which is preliminary data.</text>
</comment>
<organism evidence="5 6">
    <name type="scientific">Meiothermus hypogaeus NBRC 106114</name>
    <dbReference type="NCBI Taxonomy" id="1227553"/>
    <lineage>
        <taxon>Bacteria</taxon>
        <taxon>Thermotogati</taxon>
        <taxon>Deinococcota</taxon>
        <taxon>Deinococci</taxon>
        <taxon>Thermales</taxon>
        <taxon>Thermaceae</taxon>
        <taxon>Meiothermus</taxon>
    </lineage>
</organism>
<evidence type="ECO:0000313" key="6">
    <source>
        <dbReference type="Proteomes" id="UP000321197"/>
    </source>
</evidence>
<dbReference type="Pfam" id="PF09972">
    <property type="entry name" value="DUF2207"/>
    <property type="match status" value="1"/>
</dbReference>
<feature type="region of interest" description="Disordered" evidence="1">
    <location>
        <begin position="601"/>
        <end position="633"/>
    </location>
</feature>
<reference evidence="5 6" key="1">
    <citation type="submission" date="2019-07" db="EMBL/GenBank/DDBJ databases">
        <title>Whole genome shotgun sequence of Meiothermus hypogaeus NBRC 106114.</title>
        <authorList>
            <person name="Hosoyama A."/>
            <person name="Uohara A."/>
            <person name="Ohji S."/>
            <person name="Ichikawa N."/>
        </authorList>
    </citation>
    <scope>NUCLEOTIDE SEQUENCE [LARGE SCALE GENOMIC DNA]</scope>
    <source>
        <strain evidence="5 6">NBRC 106114</strain>
    </source>
</reference>
<dbReference type="AlphaFoldDB" id="A0A511R4H8"/>
<keyword evidence="2" id="KW-1133">Transmembrane helix</keyword>
<feature type="compositionally biased region" description="Gly residues" evidence="1">
    <location>
        <begin position="610"/>
        <end position="633"/>
    </location>
</feature>
<dbReference type="RefSeq" id="WP_119340020.1">
    <property type="nucleotide sequence ID" value="NZ_BJXL01000106.1"/>
</dbReference>
<name>A0A511R4H8_9DEIN</name>
<protein>
    <recommendedName>
        <fullName evidence="7">DUF2207 domain-containing protein</fullName>
    </recommendedName>
</protein>
<feature type="transmembrane region" description="Helical" evidence="2">
    <location>
        <begin position="458"/>
        <end position="483"/>
    </location>
</feature>
<evidence type="ECO:0008006" key="7">
    <source>
        <dbReference type="Google" id="ProtNLM"/>
    </source>
</evidence>
<dbReference type="InterPro" id="IPR048389">
    <property type="entry name" value="YciQ-like_C"/>
</dbReference>
<feature type="domain" description="Predicted membrane protein YciQ-like C-terminal" evidence="4">
    <location>
        <begin position="287"/>
        <end position="544"/>
    </location>
</feature>
<evidence type="ECO:0000259" key="3">
    <source>
        <dbReference type="Pfam" id="PF09972"/>
    </source>
</evidence>
<evidence type="ECO:0000259" key="4">
    <source>
        <dbReference type="Pfam" id="PF20990"/>
    </source>
</evidence>
<keyword evidence="2" id="KW-0472">Membrane</keyword>
<keyword evidence="2" id="KW-0812">Transmembrane</keyword>
<accession>A0A511R4H8</accession>
<dbReference type="EMBL" id="BJXL01000106">
    <property type="protein sequence ID" value="GEM84508.1"/>
    <property type="molecule type" value="Genomic_DNA"/>
</dbReference>
<proteinExistence type="predicted"/>
<evidence type="ECO:0000256" key="1">
    <source>
        <dbReference type="SAM" id="MobiDB-lite"/>
    </source>
</evidence>
<dbReference type="Proteomes" id="UP000321197">
    <property type="component" value="Unassembled WGS sequence"/>
</dbReference>
<dbReference type="OrthoDB" id="27398at2"/>
<feature type="domain" description="DUF2207" evidence="3">
    <location>
        <begin position="24"/>
        <end position="204"/>
    </location>
</feature>
<gene>
    <name evidence="5" type="ORF">MHY01S_26740</name>
</gene>
<evidence type="ECO:0000256" key="2">
    <source>
        <dbReference type="SAM" id="Phobius"/>
    </source>
</evidence>
<sequence length="633" mass="70511">MNLLRWGLGALALLGLAWGKSYSLERVEQDVYLQADGRVRVVDVRTWRFEGAFREVFLEIDPRRGGQVRFEEASALDDGRPIRYEVQGNRISITAGPPDRSGNLPVLAENQNRTFRISYTLTGEITVASDAALFDRQVLEPEHTAVDTYVLRIHAPQAVPERFRVFIFTGRGRIGTLEFDPAKRFATVQIAPVSQNEFVRSRVILDARAFSFRSLNEPRFEQWLKETEEETRAFRERSRQLIENQQVPGWAWALAAGPLGLLLLLFGFFVRAYQRYGREPRTEEVGRYYREPAEEIPPGMVPYVMSQGDPGQSMLGRMISATLLDFARRGSVELIRHENPGLFGLFGGSETHFKLVAPPENATDLETEVWNLLRAAAGKDGVVRPDELKKYFEQHPSLLSSMSRRPRAIYEAAHGKLLDEKSGRAAAHWGGWLVGLGFLFLLLSLILGPILLDQLGGAVWVGVLMASGVLSGIGLMVMGFLAFNVLARWVPDKLLNARRWQAYRNFLADFSQMESAPPEHFKMWDYHFIYAAALGVAERYLRNLRRIAQQRPEVMTAPRWIPGSSLGQTGQVMASSSDMLEQISRMTGGLEQITRNLESLERALKPSSSGSGGGFGGSSSGSSSGGGGSSGAR</sequence>
<feature type="transmembrane region" description="Helical" evidence="2">
    <location>
        <begin position="429"/>
        <end position="452"/>
    </location>
</feature>
<evidence type="ECO:0000313" key="5">
    <source>
        <dbReference type="EMBL" id="GEM84508.1"/>
    </source>
</evidence>
<dbReference type="InterPro" id="IPR018702">
    <property type="entry name" value="DUF2207"/>
</dbReference>
<feature type="transmembrane region" description="Helical" evidence="2">
    <location>
        <begin position="249"/>
        <end position="270"/>
    </location>
</feature>